<dbReference type="GO" id="GO:0031123">
    <property type="term" value="P:RNA 3'-end processing"/>
    <property type="evidence" value="ECO:0007669"/>
    <property type="project" value="TreeGrafter"/>
</dbReference>
<dbReference type="Pfam" id="PF22600">
    <property type="entry name" value="MTPAP-like_central"/>
    <property type="match status" value="1"/>
</dbReference>
<dbReference type="PANTHER" id="PTHR12271:SF40">
    <property type="entry name" value="POLY(A) RNA POLYMERASE GLD2"/>
    <property type="match status" value="1"/>
</dbReference>
<dbReference type="CDD" id="cd05402">
    <property type="entry name" value="NT_PAP_TUTase"/>
    <property type="match status" value="1"/>
</dbReference>
<dbReference type="SUPFAM" id="SSF81301">
    <property type="entry name" value="Nucleotidyltransferase"/>
    <property type="match status" value="1"/>
</dbReference>
<dbReference type="PANTHER" id="PTHR12271">
    <property type="entry name" value="POLY A POLYMERASE CID PAP -RELATED"/>
    <property type="match status" value="1"/>
</dbReference>
<keyword evidence="2" id="KW-0548">Nucleotidyltransferase</keyword>
<name>A0AAW2RHP6_9LAMI</name>
<dbReference type="Gene3D" id="3.30.460.10">
    <property type="entry name" value="Beta Polymerase, domain 2"/>
    <property type="match status" value="1"/>
</dbReference>
<dbReference type="GO" id="GO:0050265">
    <property type="term" value="F:RNA uridylyltransferase activity"/>
    <property type="evidence" value="ECO:0007669"/>
    <property type="project" value="TreeGrafter"/>
</dbReference>
<reference evidence="2" key="1">
    <citation type="submission" date="2020-06" db="EMBL/GenBank/DDBJ databases">
        <authorList>
            <person name="Li T."/>
            <person name="Hu X."/>
            <person name="Zhang T."/>
            <person name="Song X."/>
            <person name="Zhang H."/>
            <person name="Dai N."/>
            <person name="Sheng W."/>
            <person name="Hou X."/>
            <person name="Wei L."/>
        </authorList>
    </citation>
    <scope>NUCLEOTIDE SEQUENCE</scope>
    <source>
        <strain evidence="2">G01</strain>
        <tissue evidence="2">Leaf</tissue>
    </source>
</reference>
<dbReference type="AlphaFoldDB" id="A0AAW2RHP6"/>
<dbReference type="InterPro" id="IPR054708">
    <property type="entry name" value="MTPAP-like_central"/>
</dbReference>
<feature type="non-terminal residue" evidence="2">
    <location>
        <position position="1"/>
    </location>
</feature>
<feature type="domain" description="Poly(A) RNA polymerase mitochondrial-like central palm" evidence="1">
    <location>
        <begin position="3"/>
        <end position="41"/>
    </location>
</feature>
<reference evidence="2" key="2">
    <citation type="journal article" date="2024" name="Plant">
        <title>Genomic evolution and insights into agronomic trait innovations of Sesamum species.</title>
        <authorList>
            <person name="Miao H."/>
            <person name="Wang L."/>
            <person name="Qu L."/>
            <person name="Liu H."/>
            <person name="Sun Y."/>
            <person name="Le M."/>
            <person name="Wang Q."/>
            <person name="Wei S."/>
            <person name="Zheng Y."/>
            <person name="Lin W."/>
            <person name="Duan Y."/>
            <person name="Cao H."/>
            <person name="Xiong S."/>
            <person name="Wang X."/>
            <person name="Wei L."/>
            <person name="Li C."/>
            <person name="Ma Q."/>
            <person name="Ju M."/>
            <person name="Zhao R."/>
            <person name="Li G."/>
            <person name="Mu C."/>
            <person name="Tian Q."/>
            <person name="Mei H."/>
            <person name="Zhang T."/>
            <person name="Gao T."/>
            <person name="Zhang H."/>
        </authorList>
    </citation>
    <scope>NUCLEOTIDE SEQUENCE</scope>
    <source>
        <strain evidence="2">G01</strain>
    </source>
</reference>
<comment type="caution">
    <text evidence="2">The sequence shown here is derived from an EMBL/GenBank/DDBJ whole genome shotgun (WGS) entry which is preliminary data.</text>
</comment>
<organism evidence="2">
    <name type="scientific">Sesamum angustifolium</name>
    <dbReference type="NCBI Taxonomy" id="2727405"/>
    <lineage>
        <taxon>Eukaryota</taxon>
        <taxon>Viridiplantae</taxon>
        <taxon>Streptophyta</taxon>
        <taxon>Embryophyta</taxon>
        <taxon>Tracheophyta</taxon>
        <taxon>Spermatophyta</taxon>
        <taxon>Magnoliopsida</taxon>
        <taxon>eudicotyledons</taxon>
        <taxon>Gunneridae</taxon>
        <taxon>Pentapetalae</taxon>
        <taxon>asterids</taxon>
        <taxon>lamiids</taxon>
        <taxon>Lamiales</taxon>
        <taxon>Pedaliaceae</taxon>
        <taxon>Sesamum</taxon>
    </lineage>
</organism>
<keyword evidence="2" id="KW-0808">Transferase</keyword>
<evidence type="ECO:0000313" key="2">
    <source>
        <dbReference type="EMBL" id="KAL0379611.1"/>
    </source>
</evidence>
<protein>
    <submittedName>
        <fullName evidence="2">UTP:RNA uridylyltransferase 1</fullName>
    </submittedName>
</protein>
<evidence type="ECO:0000259" key="1">
    <source>
        <dbReference type="Pfam" id="PF22600"/>
    </source>
</evidence>
<sequence>ALTRARVPIVKLKDPVTGISCDICVNNVLAVVNTKLLRDYARIDVRLRQLAFIINTGLNPEE</sequence>
<proteinExistence type="predicted"/>
<accession>A0AAW2RHP6</accession>
<dbReference type="InterPro" id="IPR043519">
    <property type="entry name" value="NT_sf"/>
</dbReference>
<dbReference type="EMBL" id="JACGWK010000001">
    <property type="protein sequence ID" value="KAL0379611.1"/>
    <property type="molecule type" value="Genomic_DNA"/>
</dbReference>
<gene>
    <name evidence="2" type="ORF">Sangu_0025400</name>
</gene>